<dbReference type="EMBL" id="JAUSWA010000010">
    <property type="protein sequence ID" value="MDQ0494030.1"/>
    <property type="molecule type" value="Genomic_DNA"/>
</dbReference>
<evidence type="ECO:0000313" key="3">
    <source>
        <dbReference type="Proteomes" id="UP001242811"/>
    </source>
</evidence>
<accession>A0ABU0KX55</accession>
<proteinExistence type="predicted"/>
<dbReference type="Proteomes" id="UP001242811">
    <property type="component" value="Unassembled WGS sequence"/>
</dbReference>
<sequence>MTRDEVIAKWISVNEQLPKTGQRVLVSFIAPSGKRWTTCADYIAPKSILEADYMDEQYTDGGEYDEEKDCYWTTSGWYEFNYEPETNWRLGEKVTHWMPLPKAPEATEQPSEAAAQ</sequence>
<comment type="caution">
    <text evidence="2">The sequence shown here is derived from an EMBL/GenBank/DDBJ whole genome shotgun (WGS) entry which is preliminary data.</text>
</comment>
<evidence type="ECO:0000313" key="2">
    <source>
        <dbReference type="EMBL" id="MDQ0494030.1"/>
    </source>
</evidence>
<dbReference type="InterPro" id="IPR007539">
    <property type="entry name" value="DUF551"/>
</dbReference>
<protein>
    <recommendedName>
        <fullName evidence="1">DUF551 domain-containing protein</fullName>
    </recommendedName>
</protein>
<keyword evidence="3" id="KW-1185">Reference proteome</keyword>
<reference evidence="2 3" key="1">
    <citation type="submission" date="2023-07" db="EMBL/GenBank/DDBJ databases">
        <title>Genomic Encyclopedia of Type Strains, Phase IV (KMG-IV): sequencing the most valuable type-strain genomes for metagenomic binning, comparative biology and taxonomic classification.</title>
        <authorList>
            <person name="Goeker M."/>
        </authorList>
    </citation>
    <scope>NUCLEOTIDE SEQUENCE [LARGE SCALE GENOMIC DNA]</scope>
    <source>
        <strain evidence="2 3">DSM 14914</strain>
    </source>
</reference>
<organism evidence="2 3">
    <name type="scientific">Paenibacillus brasilensis</name>
    <dbReference type="NCBI Taxonomy" id="128574"/>
    <lineage>
        <taxon>Bacteria</taxon>
        <taxon>Bacillati</taxon>
        <taxon>Bacillota</taxon>
        <taxon>Bacilli</taxon>
        <taxon>Bacillales</taxon>
        <taxon>Paenibacillaceae</taxon>
        <taxon>Paenibacillus</taxon>
    </lineage>
</organism>
<gene>
    <name evidence="2" type="ORF">QOZ95_002193</name>
</gene>
<dbReference type="Pfam" id="PF04448">
    <property type="entry name" value="DUF551"/>
    <property type="match status" value="1"/>
</dbReference>
<dbReference type="RefSeq" id="WP_152380816.1">
    <property type="nucleotide sequence ID" value="NZ_CP045298.1"/>
</dbReference>
<name>A0ABU0KX55_9BACL</name>
<feature type="domain" description="DUF551" evidence="1">
    <location>
        <begin position="9"/>
        <end position="105"/>
    </location>
</feature>
<evidence type="ECO:0000259" key="1">
    <source>
        <dbReference type="Pfam" id="PF04448"/>
    </source>
</evidence>